<dbReference type="KEGG" id="bko:CKF48_02800"/>
<dbReference type="Proteomes" id="UP000215137">
    <property type="component" value="Chromosome"/>
</dbReference>
<dbReference type="PIRSF" id="PIRSF037692">
    <property type="entry name" value="UCP037692"/>
    <property type="match status" value="1"/>
</dbReference>
<name>A0A248TDX6_9BACI</name>
<keyword evidence="2" id="KW-1185">Reference proteome</keyword>
<evidence type="ECO:0000313" key="1">
    <source>
        <dbReference type="EMBL" id="ASV66359.1"/>
    </source>
</evidence>
<organism evidence="1 2">
    <name type="scientific">Cytobacillus kochii</name>
    <dbReference type="NCBI Taxonomy" id="859143"/>
    <lineage>
        <taxon>Bacteria</taxon>
        <taxon>Bacillati</taxon>
        <taxon>Bacillota</taxon>
        <taxon>Bacilli</taxon>
        <taxon>Bacillales</taxon>
        <taxon>Bacillaceae</taxon>
        <taxon>Cytobacillus</taxon>
    </lineage>
</organism>
<proteinExistence type="predicted"/>
<reference evidence="1 2" key="1">
    <citation type="submission" date="2017-08" db="EMBL/GenBank/DDBJ databases">
        <title>Complete Genome Sequence of Bacillus kochii Oregon-R-modENCODE STRAIN BDGP4, isolated from Drosophila melanogaster gut.</title>
        <authorList>
            <person name="Wan K.H."/>
            <person name="Yu C."/>
            <person name="Park S."/>
            <person name="Hammonds A.S."/>
            <person name="Booth B.W."/>
            <person name="Celniker S.E."/>
        </authorList>
    </citation>
    <scope>NUCLEOTIDE SEQUENCE [LARGE SCALE GENOMIC DNA]</scope>
    <source>
        <strain evidence="1 2">BDGP4</strain>
    </source>
</reference>
<sequence>MISHFQFQSLYENKELPGWKFSFFHHGKKYLGIYHHDGKIEWLSTVPDQNHEDKLKSHIHELMLYHVYDR</sequence>
<dbReference type="InterPro" id="IPR017263">
    <property type="entry name" value="UCP037692"/>
</dbReference>
<gene>
    <name evidence="1" type="ORF">CKF48_02800</name>
</gene>
<dbReference type="EMBL" id="CP022983">
    <property type="protein sequence ID" value="ASV66359.1"/>
    <property type="molecule type" value="Genomic_DNA"/>
</dbReference>
<protein>
    <recommendedName>
        <fullName evidence="3">YheE family protein</fullName>
    </recommendedName>
</protein>
<dbReference type="RefSeq" id="WP_095369934.1">
    <property type="nucleotide sequence ID" value="NZ_CP022983.1"/>
</dbReference>
<evidence type="ECO:0000313" key="2">
    <source>
        <dbReference type="Proteomes" id="UP000215137"/>
    </source>
</evidence>
<accession>A0A248TDX6</accession>
<dbReference type="OrthoDB" id="2736244at2"/>
<evidence type="ECO:0008006" key="3">
    <source>
        <dbReference type="Google" id="ProtNLM"/>
    </source>
</evidence>
<dbReference type="Pfam" id="PF17277">
    <property type="entry name" value="DUF5342"/>
    <property type="match status" value="1"/>
</dbReference>
<dbReference type="AlphaFoldDB" id="A0A248TDX6"/>